<keyword evidence="2" id="KW-1185">Reference proteome</keyword>
<evidence type="ECO:0000313" key="2">
    <source>
        <dbReference type="Proteomes" id="UP000291404"/>
    </source>
</evidence>
<name>A0A4Q9KUP8_9MICR</name>
<dbReference type="VEuPathDB" id="MicrosporidiaDB:CWI39_1058p0030"/>
<reference evidence="1 2" key="1">
    <citation type="submission" date="2017-12" db="EMBL/GenBank/DDBJ databases">
        <authorList>
            <person name="Pombert J.-F."/>
            <person name="Haag K.L."/>
            <person name="Ebert D."/>
        </authorList>
    </citation>
    <scope>NUCLEOTIDE SEQUENCE [LARGE SCALE GENOMIC DNA]</scope>
    <source>
        <strain evidence="1">BE-OM-2</strain>
    </source>
</reference>
<dbReference type="EMBL" id="PITI01002330">
    <property type="protein sequence ID" value="TBT98563.1"/>
    <property type="molecule type" value="Genomic_DNA"/>
</dbReference>
<dbReference type="Proteomes" id="UP000291404">
    <property type="component" value="Unassembled WGS sequence"/>
</dbReference>
<sequence>MILKSILRFICLLKSSFDKKKDFDMNAKTKRAPFVSFYDNSVFTVTAILMNNIIEVKENDKYTRTVFRGLIKHSNNGAREIKICDVDVAMLFERLLPQPTIDNNTPFCREIL</sequence>
<proteinExistence type="predicted"/>
<evidence type="ECO:0000313" key="1">
    <source>
        <dbReference type="EMBL" id="TBT98563.1"/>
    </source>
</evidence>
<accession>A0A4Q9KUP8</accession>
<organism evidence="1 2">
    <name type="scientific">Hamiltosporidium magnivora</name>
    <dbReference type="NCBI Taxonomy" id="148818"/>
    <lineage>
        <taxon>Eukaryota</taxon>
        <taxon>Fungi</taxon>
        <taxon>Fungi incertae sedis</taxon>
        <taxon>Microsporidia</taxon>
        <taxon>Dubosqiidae</taxon>
        <taxon>Hamiltosporidium</taxon>
    </lineage>
</organism>
<comment type="caution">
    <text evidence="1">The sequence shown here is derived from an EMBL/GenBank/DDBJ whole genome shotgun (WGS) entry which is preliminary data.</text>
</comment>
<gene>
    <name evidence="1" type="ORF">CWI36_2330p0010</name>
</gene>
<protein>
    <submittedName>
        <fullName evidence="1">Uncharacterized protein</fullName>
    </submittedName>
</protein>
<dbReference type="AlphaFoldDB" id="A0A4Q9KUP8"/>
<dbReference type="VEuPathDB" id="MicrosporidiaDB:CWI36_2330p0010"/>